<feature type="domain" description="Peptidase M20 dimerisation" evidence="3">
    <location>
        <begin position="186"/>
        <end position="281"/>
    </location>
</feature>
<evidence type="ECO:0000259" key="3">
    <source>
        <dbReference type="Pfam" id="PF07687"/>
    </source>
</evidence>
<dbReference type="InterPro" id="IPR011650">
    <property type="entry name" value="Peptidase_M20_dimer"/>
</dbReference>
<organism evidence="4 5">
    <name type="scientific">Agromyces tardus</name>
    <dbReference type="NCBI Taxonomy" id="2583849"/>
    <lineage>
        <taxon>Bacteria</taxon>
        <taxon>Bacillati</taxon>
        <taxon>Actinomycetota</taxon>
        <taxon>Actinomycetes</taxon>
        <taxon>Micrococcales</taxon>
        <taxon>Microbacteriaceae</taxon>
        <taxon>Agromyces</taxon>
    </lineage>
</organism>
<dbReference type="SUPFAM" id="SSF53187">
    <property type="entry name" value="Zn-dependent exopeptidases"/>
    <property type="match status" value="1"/>
</dbReference>
<comment type="caution">
    <text evidence="4">The sequence shown here is derived from an EMBL/GenBank/DDBJ whole genome shotgun (WGS) entry which is preliminary data.</text>
</comment>
<dbReference type="Gene3D" id="3.40.630.10">
    <property type="entry name" value="Zn peptidases"/>
    <property type="match status" value="1"/>
</dbReference>
<comment type="cofactor">
    <cofactor evidence="2">
        <name>Mn(2+)</name>
        <dbReference type="ChEBI" id="CHEBI:29035"/>
    </cofactor>
    <text evidence="2">The Mn(2+) ion enhances activity.</text>
</comment>
<dbReference type="OrthoDB" id="9777385at2"/>
<dbReference type="GO" id="GO:0050118">
    <property type="term" value="F:N-acetyldiaminopimelate deacetylase activity"/>
    <property type="evidence" value="ECO:0007669"/>
    <property type="project" value="UniProtKB-ARBA"/>
</dbReference>
<protein>
    <submittedName>
        <fullName evidence="4">Amidohydrolase</fullName>
    </submittedName>
</protein>
<dbReference type="Pfam" id="PF07687">
    <property type="entry name" value="M20_dimer"/>
    <property type="match status" value="1"/>
</dbReference>
<dbReference type="Gene3D" id="3.30.70.360">
    <property type="match status" value="1"/>
</dbReference>
<dbReference type="GO" id="GO:0046872">
    <property type="term" value="F:metal ion binding"/>
    <property type="evidence" value="ECO:0007669"/>
    <property type="project" value="UniProtKB-KW"/>
</dbReference>
<dbReference type="Pfam" id="PF01546">
    <property type="entry name" value="Peptidase_M20"/>
    <property type="match status" value="1"/>
</dbReference>
<keyword evidence="5" id="KW-1185">Reference proteome</keyword>
<dbReference type="InterPro" id="IPR036264">
    <property type="entry name" value="Bact_exopeptidase_dim_dom"/>
</dbReference>
<dbReference type="PANTHER" id="PTHR11014">
    <property type="entry name" value="PEPTIDASE M20 FAMILY MEMBER"/>
    <property type="match status" value="1"/>
</dbReference>
<keyword evidence="2" id="KW-0479">Metal-binding</keyword>
<reference evidence="4 5" key="1">
    <citation type="submission" date="2018-10" db="EMBL/GenBank/DDBJ databases">
        <title>Isolation, diversity and antibacterial activity of antinobacteria from the wheat rhizosphere soil.</title>
        <authorList>
            <person name="Sun T."/>
        </authorList>
    </citation>
    <scope>NUCLEOTIDE SEQUENCE [LARGE SCALE GENOMIC DNA]</scope>
    <source>
        <strain evidence="4 5">SJ-23</strain>
    </source>
</reference>
<sequence length="406" mass="42573">MGVDLEAVYRDLHANPELSFQEHRTAGIVAGHLRSLGYEVTEGIGTTGVLGLLRNGDGPTVLLRADMDALPVEEATGLPYASTRRGTDHEGNDVPVMHACGHDVHVACLLGAAERLVDDRGTWAGTLALVFQPGEEWGGGAGVMVRDGLLERMPRPDVVLGQHVGPLPAGFAAVHPGVAFASDDSITVTLHGAGGHGSRPETTVDPVVMAASTILRLQTIVAREVAATDGAVVSVGQVHAGTKNNIIPSEARLGLSVRTFDEAVRQRVLASIERIVRAEAEASGAREAPEVRYDGHYPRTVNDEAATERTAAALRRALGDDRVFDPGVASGSEDVGMLAEASGAPLCYWLLGGADPALFADFLQTRRLPDTPSNHSPKFAPLIEPTLSTGVTTLVAAAREWLGTAA</sequence>
<dbReference type="FunFam" id="3.30.70.360:FF:000001">
    <property type="entry name" value="N-acetyldiaminopimelate deacetylase"/>
    <property type="match status" value="1"/>
</dbReference>
<dbReference type="GO" id="GO:0019877">
    <property type="term" value="P:diaminopimelate biosynthetic process"/>
    <property type="evidence" value="ECO:0007669"/>
    <property type="project" value="UniProtKB-ARBA"/>
</dbReference>
<dbReference type="InterPro" id="IPR017439">
    <property type="entry name" value="Amidohydrolase"/>
</dbReference>
<dbReference type="InterPro" id="IPR002933">
    <property type="entry name" value="Peptidase_M20"/>
</dbReference>
<dbReference type="PIRSF" id="PIRSF005962">
    <property type="entry name" value="Pept_M20D_amidohydro"/>
    <property type="match status" value="1"/>
</dbReference>
<feature type="binding site" evidence="2">
    <location>
        <position position="102"/>
    </location>
    <ligand>
        <name>Mn(2+)</name>
        <dbReference type="ChEBI" id="CHEBI:29035"/>
        <label>2</label>
    </ligand>
</feature>
<accession>A0A3M8AL01</accession>
<evidence type="ECO:0000313" key="5">
    <source>
        <dbReference type="Proteomes" id="UP000275048"/>
    </source>
</evidence>
<dbReference type="PANTHER" id="PTHR11014:SF63">
    <property type="entry name" value="METALLOPEPTIDASE, PUTATIVE (AFU_ORTHOLOGUE AFUA_6G09600)-RELATED"/>
    <property type="match status" value="1"/>
</dbReference>
<dbReference type="EMBL" id="RHHB01000002">
    <property type="protein sequence ID" value="RNB51803.1"/>
    <property type="molecule type" value="Genomic_DNA"/>
</dbReference>
<feature type="binding site" evidence="2">
    <location>
        <position position="100"/>
    </location>
    <ligand>
        <name>Mn(2+)</name>
        <dbReference type="ChEBI" id="CHEBI:29035"/>
        <label>2</label>
    </ligand>
</feature>
<keyword evidence="1 4" id="KW-0378">Hydrolase</keyword>
<evidence type="ECO:0000256" key="1">
    <source>
        <dbReference type="ARBA" id="ARBA00022801"/>
    </source>
</evidence>
<dbReference type="RefSeq" id="WP_122935437.1">
    <property type="nucleotide sequence ID" value="NZ_JBHSNT010000044.1"/>
</dbReference>
<name>A0A3M8AL01_9MICO</name>
<feature type="binding site" evidence="2">
    <location>
        <position position="163"/>
    </location>
    <ligand>
        <name>Mn(2+)</name>
        <dbReference type="ChEBI" id="CHEBI:29035"/>
        <label>2</label>
    </ligand>
</feature>
<gene>
    <name evidence="4" type="ORF">EDM22_02285</name>
</gene>
<feature type="binding site" evidence="2">
    <location>
        <position position="136"/>
    </location>
    <ligand>
        <name>Mn(2+)</name>
        <dbReference type="ChEBI" id="CHEBI:29035"/>
        <label>2</label>
    </ligand>
</feature>
<evidence type="ECO:0000256" key="2">
    <source>
        <dbReference type="PIRSR" id="PIRSR005962-1"/>
    </source>
</evidence>
<dbReference type="NCBIfam" id="TIGR01891">
    <property type="entry name" value="amidohydrolases"/>
    <property type="match status" value="1"/>
</dbReference>
<dbReference type="AlphaFoldDB" id="A0A3M8AL01"/>
<dbReference type="Proteomes" id="UP000275048">
    <property type="component" value="Unassembled WGS sequence"/>
</dbReference>
<evidence type="ECO:0000313" key="4">
    <source>
        <dbReference type="EMBL" id="RNB51803.1"/>
    </source>
</evidence>
<keyword evidence="2" id="KW-0464">Manganese</keyword>
<proteinExistence type="predicted"/>
<dbReference type="SUPFAM" id="SSF55031">
    <property type="entry name" value="Bacterial exopeptidase dimerisation domain"/>
    <property type="match status" value="1"/>
</dbReference>